<evidence type="ECO:0008006" key="3">
    <source>
        <dbReference type="Google" id="ProtNLM"/>
    </source>
</evidence>
<keyword evidence="1" id="KW-0175">Coiled coil</keyword>
<dbReference type="Gene3D" id="1.25.40.10">
    <property type="entry name" value="Tetratricopeptide repeat domain"/>
    <property type="match status" value="1"/>
</dbReference>
<dbReference type="InterPro" id="IPR011990">
    <property type="entry name" value="TPR-like_helical_dom_sf"/>
</dbReference>
<dbReference type="SMART" id="SM00028">
    <property type="entry name" value="TPR"/>
    <property type="match status" value="2"/>
</dbReference>
<dbReference type="EMBL" id="LNQE01000833">
    <property type="protein sequence ID" value="KUG24691.1"/>
    <property type="molecule type" value="Genomic_DNA"/>
</dbReference>
<proteinExistence type="predicted"/>
<accession>A0A0W8FWQ6</accession>
<reference evidence="2" key="1">
    <citation type="journal article" date="2015" name="Proc. Natl. Acad. Sci. U.S.A.">
        <title>Networks of energetic and metabolic interactions define dynamics in microbial communities.</title>
        <authorList>
            <person name="Embree M."/>
            <person name="Liu J.K."/>
            <person name="Al-Bassam M.M."/>
            <person name="Zengler K."/>
        </authorList>
    </citation>
    <scope>NUCLEOTIDE SEQUENCE</scope>
</reference>
<dbReference type="InterPro" id="IPR019734">
    <property type="entry name" value="TPR_rpt"/>
</dbReference>
<name>A0A0W8FWQ6_9ZZZZ</name>
<dbReference type="Pfam" id="PF00515">
    <property type="entry name" value="TPR_1"/>
    <property type="match status" value="1"/>
</dbReference>
<evidence type="ECO:0000313" key="2">
    <source>
        <dbReference type="EMBL" id="KUG24691.1"/>
    </source>
</evidence>
<gene>
    <name evidence="2" type="ORF">ASZ90_005492</name>
</gene>
<sequence>MTQAIDKIKLIYEFNNNSPLFARVAEAELNDGNIDQAIKILERGFNNYPEYITAKLVYVEALAKKAQYKKIIDIIEELRPKLDDDTLINYYLEKIEEERAKTEIEEDFLLSEKKSLEDNLENLAEVISKAKIPPVDENKSSQNYEDFSSMGKQFISETLANIYFSQGNYKEALEIYQKLIETNPNKAEHLKEKIEETKKLMNK</sequence>
<protein>
    <recommendedName>
        <fullName evidence="3">Tetratricopeptide repeat protein</fullName>
    </recommendedName>
</protein>
<comment type="caution">
    <text evidence="2">The sequence shown here is derived from an EMBL/GenBank/DDBJ whole genome shotgun (WGS) entry which is preliminary data.</text>
</comment>
<dbReference type="SUPFAM" id="SSF48452">
    <property type="entry name" value="TPR-like"/>
    <property type="match status" value="1"/>
</dbReference>
<dbReference type="AlphaFoldDB" id="A0A0W8FWQ6"/>
<dbReference type="PROSITE" id="PS50005">
    <property type="entry name" value="TPR"/>
    <property type="match status" value="1"/>
</dbReference>
<organism evidence="2">
    <name type="scientific">hydrocarbon metagenome</name>
    <dbReference type="NCBI Taxonomy" id="938273"/>
    <lineage>
        <taxon>unclassified sequences</taxon>
        <taxon>metagenomes</taxon>
        <taxon>ecological metagenomes</taxon>
    </lineage>
</organism>
<feature type="coiled-coil region" evidence="1">
    <location>
        <begin position="92"/>
        <end position="126"/>
    </location>
</feature>
<evidence type="ECO:0000256" key="1">
    <source>
        <dbReference type="SAM" id="Coils"/>
    </source>
</evidence>